<gene>
    <name evidence="2" type="ORF">CH357_15000</name>
</gene>
<feature type="transmembrane region" description="Helical" evidence="1">
    <location>
        <begin position="12"/>
        <end position="31"/>
    </location>
</feature>
<protein>
    <submittedName>
        <fullName evidence="2">Uncharacterized protein</fullName>
    </submittedName>
</protein>
<sequence length="261" mass="30413">MVVRRHQIKIRVIKMDVFKIILILFIKFFIIENISAESQFNGNYSSEPYNENSRIRLEIDDDRATIKFYQIQQLNTCYESISKKSAVLTFSENKALKSLNSGECPQNSFFDTCEISSSDFLYLGERKLICSIRNNQKQIILYSTNRNRLVGKSAVIGHVDGILVGGRNAVVKEAVKFREEPSILSKNITIIRKLESCCSKSEDEKFTSLQKDWNIVVIARTKEREKIEKWENYWYFVAVYESEFSQVYGWVFGQFIKIEGK</sequence>
<keyword evidence="1" id="KW-1133">Transmembrane helix</keyword>
<accession>A0A2M9XB05</accession>
<keyword evidence="3" id="KW-1185">Reference proteome</keyword>
<dbReference type="Proteomes" id="UP000232196">
    <property type="component" value="Unassembled WGS sequence"/>
</dbReference>
<proteinExistence type="predicted"/>
<evidence type="ECO:0000313" key="3">
    <source>
        <dbReference type="Proteomes" id="UP000232196"/>
    </source>
</evidence>
<evidence type="ECO:0000256" key="1">
    <source>
        <dbReference type="SAM" id="Phobius"/>
    </source>
</evidence>
<name>A0A2M9XB05_9LEPT</name>
<keyword evidence="1" id="KW-0472">Membrane</keyword>
<reference evidence="2 3" key="1">
    <citation type="submission" date="2017-07" db="EMBL/GenBank/DDBJ databases">
        <title>Leptospira spp. isolated from tropical soils.</title>
        <authorList>
            <person name="Thibeaux R."/>
            <person name="Iraola G."/>
            <person name="Ferres I."/>
            <person name="Bierque E."/>
            <person name="Girault D."/>
            <person name="Soupe-Gilbert M.-E."/>
            <person name="Picardeau M."/>
            <person name="Goarant C."/>
        </authorList>
    </citation>
    <scope>NUCLEOTIDE SEQUENCE [LARGE SCALE GENOMIC DNA]</scope>
    <source>
        <strain evidence="2 3">MCA1-C-A1</strain>
    </source>
</reference>
<dbReference type="AlphaFoldDB" id="A0A2M9XB05"/>
<evidence type="ECO:0000313" key="2">
    <source>
        <dbReference type="EMBL" id="PJZ24881.1"/>
    </source>
</evidence>
<organism evidence="2 3">
    <name type="scientific">Leptospira hartskeerlii</name>
    <dbReference type="NCBI Taxonomy" id="2023177"/>
    <lineage>
        <taxon>Bacteria</taxon>
        <taxon>Pseudomonadati</taxon>
        <taxon>Spirochaetota</taxon>
        <taxon>Spirochaetia</taxon>
        <taxon>Leptospirales</taxon>
        <taxon>Leptospiraceae</taxon>
        <taxon>Leptospira</taxon>
    </lineage>
</organism>
<comment type="caution">
    <text evidence="2">The sequence shown here is derived from an EMBL/GenBank/DDBJ whole genome shotgun (WGS) entry which is preliminary data.</text>
</comment>
<dbReference type="EMBL" id="NPDN01000007">
    <property type="protein sequence ID" value="PJZ24881.1"/>
    <property type="molecule type" value="Genomic_DNA"/>
</dbReference>
<keyword evidence="1" id="KW-0812">Transmembrane</keyword>